<proteinExistence type="predicted"/>
<accession>A0AAV5G7Q6</accession>
<sequence length="370" mass="41331">MQRQGRHLERSGSKRALNHSGAGGDDDDERAPKRPRVPALAREWTKNRVRLRKVGADRRLFPDNYSVIVEALKVDSLQKLCSSLEPILRRVVFADTLVKQAYDDWISVVEYDGKALLRFKQKTTSVTTRSEAAKAATSYPVSYGSAHSQSQKQLIGEPVNAEQSSPGNMREGGTRVTAIGNQVAKGYATNSQDIAPSMTMQYDMSSITPETQFNGSSILTQASRSSSSLALRPSQQHQNFEFPGLGQSMQPSGLNPFDDWSRLQENRGGVDDYLMEEIRARSHEILENDEMQQMLRILSNGGPSTSFNNLDGFPSYMQTPAPAFNFEDDRTRPSGRAVVGWLKIKAAMRWGIFVRRKAAERRAQLVELED</sequence>
<dbReference type="Proteomes" id="UP001054889">
    <property type="component" value="Unassembled WGS sequence"/>
</dbReference>
<gene>
    <name evidence="2" type="primary">gn00912</name>
    <name evidence="2" type="ORF">PR202_gn00912</name>
</gene>
<feature type="region of interest" description="Disordered" evidence="1">
    <location>
        <begin position="137"/>
        <end position="173"/>
    </location>
</feature>
<evidence type="ECO:0000313" key="3">
    <source>
        <dbReference type="Proteomes" id="UP001054889"/>
    </source>
</evidence>
<dbReference type="AlphaFoldDB" id="A0AAV5G7Q6"/>
<protein>
    <recommendedName>
        <fullName evidence="4">Calmodulin-binding protein</fullName>
    </recommendedName>
</protein>
<feature type="compositionally biased region" description="Basic and acidic residues" evidence="1">
    <location>
        <begin position="1"/>
        <end position="12"/>
    </location>
</feature>
<organism evidence="2 3">
    <name type="scientific">Eleusine coracana subsp. coracana</name>
    <dbReference type="NCBI Taxonomy" id="191504"/>
    <lineage>
        <taxon>Eukaryota</taxon>
        <taxon>Viridiplantae</taxon>
        <taxon>Streptophyta</taxon>
        <taxon>Embryophyta</taxon>
        <taxon>Tracheophyta</taxon>
        <taxon>Spermatophyta</taxon>
        <taxon>Magnoliopsida</taxon>
        <taxon>Liliopsida</taxon>
        <taxon>Poales</taxon>
        <taxon>Poaceae</taxon>
        <taxon>PACMAD clade</taxon>
        <taxon>Chloridoideae</taxon>
        <taxon>Cynodonteae</taxon>
        <taxon>Eleusininae</taxon>
        <taxon>Eleusine</taxon>
    </lineage>
</organism>
<evidence type="ECO:0000256" key="1">
    <source>
        <dbReference type="SAM" id="MobiDB-lite"/>
    </source>
</evidence>
<dbReference type="EMBL" id="BQKI01000389">
    <property type="protein sequence ID" value="GJN41521.1"/>
    <property type="molecule type" value="Genomic_DNA"/>
</dbReference>
<evidence type="ECO:0000313" key="2">
    <source>
        <dbReference type="EMBL" id="GJN41521.1"/>
    </source>
</evidence>
<evidence type="ECO:0008006" key="4">
    <source>
        <dbReference type="Google" id="ProtNLM"/>
    </source>
</evidence>
<feature type="region of interest" description="Disordered" evidence="1">
    <location>
        <begin position="1"/>
        <end position="38"/>
    </location>
</feature>
<name>A0AAV5G7Q6_ELECO</name>
<comment type="caution">
    <text evidence="2">The sequence shown here is derived from an EMBL/GenBank/DDBJ whole genome shotgun (WGS) entry which is preliminary data.</text>
</comment>
<reference evidence="2" key="2">
    <citation type="submission" date="2021-12" db="EMBL/GenBank/DDBJ databases">
        <title>Resequencing data analysis of finger millet.</title>
        <authorList>
            <person name="Hatakeyama M."/>
            <person name="Aluri S."/>
            <person name="Balachadran M.T."/>
            <person name="Sivarajan S.R."/>
            <person name="Poveda L."/>
            <person name="Shimizu-Inatsugi R."/>
            <person name="Schlapbach R."/>
            <person name="Sreeman S.M."/>
            <person name="Shimizu K.K."/>
        </authorList>
    </citation>
    <scope>NUCLEOTIDE SEQUENCE</scope>
</reference>
<keyword evidence="3" id="KW-1185">Reference proteome</keyword>
<reference evidence="2" key="1">
    <citation type="journal article" date="2018" name="DNA Res.">
        <title>Multiple hybrid de novo genome assembly of finger millet, an orphan allotetraploid crop.</title>
        <authorList>
            <person name="Hatakeyama M."/>
            <person name="Aluri S."/>
            <person name="Balachadran M.T."/>
            <person name="Sivarajan S.R."/>
            <person name="Patrignani A."/>
            <person name="Gruter S."/>
            <person name="Poveda L."/>
            <person name="Shimizu-Inatsugi R."/>
            <person name="Baeten J."/>
            <person name="Francoijs K.J."/>
            <person name="Nataraja K.N."/>
            <person name="Reddy Y.A.N."/>
            <person name="Phadnis S."/>
            <person name="Ravikumar R.L."/>
            <person name="Schlapbach R."/>
            <person name="Sreeman S.M."/>
            <person name="Shimizu K.K."/>
        </authorList>
    </citation>
    <scope>NUCLEOTIDE SEQUENCE</scope>
</reference>